<comment type="caution">
    <text evidence="3">The sequence shown here is derived from an EMBL/GenBank/DDBJ whole genome shotgun (WGS) entry which is preliminary data.</text>
</comment>
<evidence type="ECO:0000256" key="1">
    <source>
        <dbReference type="SAM" id="Phobius"/>
    </source>
</evidence>
<keyword evidence="2" id="KW-0732">Signal</keyword>
<protein>
    <recommendedName>
        <fullName evidence="5">Receptor ligand binding region domain-containing protein</fullName>
    </recommendedName>
</protein>
<sequence length="485" mass="54345">MSPGEYIFKGLVWLCCTTSILCLTAKPLDVLVVTPGLTGFSTTATITTAGPGFQVALHRLKAAYTNIAFSHVYLYNLSITDCVTFANNAQYILSRWYYEQGGDRSPMPIYIVTPGCFEPGLYSQLAAAWNMFFITTSTSDLTRDKSISPTWINTNFFPTMYLGEIFYNLFLMQNWTSVYVVQDLDSLPSHQLIFEALEKLARSKVQTYHNQYSSRKGGLDFQVLLERFATQSRVMLFLAQASQLRLLLIIRAAYRSVIFVTMVDASPSGLHVTEAQLDDLKSKWNAEFKSNPFYGNQDLKNEPSIPHLASANAAMEMLAQVLNESIADPDFDPRNGRALARRFFSRTFDTSSGRISLDQFGDRTPSISVSYFNDTTGDFQVYIRSNITNGDYRYSAVKPVSWFNGSYLPPNEPMCGYMGDKLECLPHTGFQTKEIFAGVGVAVVALIVGSICFACLIRSLNNNGATWWTLNSRLLEPSARRMLPL</sequence>
<name>A0A9X6NGN6_HYPEX</name>
<reference evidence="4" key="1">
    <citation type="submission" date="2017-01" db="EMBL/GenBank/DDBJ databases">
        <title>Comparative genomics of anhydrobiosis in the tardigrade Hypsibius dujardini.</title>
        <authorList>
            <person name="Yoshida Y."/>
            <person name="Koutsovoulos G."/>
            <person name="Laetsch D."/>
            <person name="Stevens L."/>
            <person name="Kumar S."/>
            <person name="Horikawa D."/>
            <person name="Ishino K."/>
            <person name="Komine S."/>
            <person name="Tomita M."/>
            <person name="Blaxter M."/>
            <person name="Arakawa K."/>
        </authorList>
    </citation>
    <scope>NUCLEOTIDE SEQUENCE [LARGE SCALE GENOMIC DNA]</scope>
    <source>
        <strain evidence="4">Z151</strain>
    </source>
</reference>
<keyword evidence="1" id="KW-0812">Transmembrane</keyword>
<dbReference type="Proteomes" id="UP000192578">
    <property type="component" value="Unassembled WGS sequence"/>
</dbReference>
<feature type="transmembrane region" description="Helical" evidence="1">
    <location>
        <begin position="435"/>
        <end position="457"/>
    </location>
</feature>
<dbReference type="AlphaFoldDB" id="A0A9X6NGN6"/>
<keyword evidence="1" id="KW-1133">Transmembrane helix</keyword>
<dbReference type="InterPro" id="IPR028082">
    <property type="entry name" value="Peripla_BP_I"/>
</dbReference>
<dbReference type="SUPFAM" id="SSF53822">
    <property type="entry name" value="Periplasmic binding protein-like I"/>
    <property type="match status" value="1"/>
</dbReference>
<dbReference type="EMBL" id="MTYJ01000357">
    <property type="protein sequence ID" value="OWA53925.1"/>
    <property type="molecule type" value="Genomic_DNA"/>
</dbReference>
<feature type="chain" id="PRO_5040918664" description="Receptor ligand binding region domain-containing protein" evidence="2">
    <location>
        <begin position="23"/>
        <end position="485"/>
    </location>
</feature>
<evidence type="ECO:0000256" key="2">
    <source>
        <dbReference type="SAM" id="SignalP"/>
    </source>
</evidence>
<keyword evidence="4" id="KW-1185">Reference proteome</keyword>
<keyword evidence="1" id="KW-0472">Membrane</keyword>
<accession>A0A9X6NGN6</accession>
<proteinExistence type="predicted"/>
<gene>
    <name evidence="3" type="ORF">BV898_18349</name>
</gene>
<dbReference type="OrthoDB" id="6158579at2759"/>
<feature type="signal peptide" evidence="2">
    <location>
        <begin position="1"/>
        <end position="22"/>
    </location>
</feature>
<organism evidence="3 4">
    <name type="scientific">Hypsibius exemplaris</name>
    <name type="common">Freshwater tardigrade</name>
    <dbReference type="NCBI Taxonomy" id="2072580"/>
    <lineage>
        <taxon>Eukaryota</taxon>
        <taxon>Metazoa</taxon>
        <taxon>Ecdysozoa</taxon>
        <taxon>Tardigrada</taxon>
        <taxon>Eutardigrada</taxon>
        <taxon>Parachela</taxon>
        <taxon>Hypsibioidea</taxon>
        <taxon>Hypsibiidae</taxon>
        <taxon>Hypsibius</taxon>
    </lineage>
</organism>
<evidence type="ECO:0008006" key="5">
    <source>
        <dbReference type="Google" id="ProtNLM"/>
    </source>
</evidence>
<dbReference type="Gene3D" id="3.40.50.2300">
    <property type="match status" value="2"/>
</dbReference>
<evidence type="ECO:0000313" key="3">
    <source>
        <dbReference type="EMBL" id="OWA53925.1"/>
    </source>
</evidence>
<evidence type="ECO:0000313" key="4">
    <source>
        <dbReference type="Proteomes" id="UP000192578"/>
    </source>
</evidence>